<dbReference type="EMBL" id="FXZK01000001">
    <property type="protein sequence ID" value="SMY07203.1"/>
    <property type="molecule type" value="Genomic_DNA"/>
</dbReference>
<dbReference type="Gene3D" id="3.30.1370.110">
    <property type="match status" value="1"/>
</dbReference>
<proteinExistence type="predicted"/>
<accession>A0A238LCB6</accession>
<dbReference type="OrthoDB" id="7165597at2"/>
<name>A0A238LCB6_9RHOB</name>
<evidence type="ECO:0000256" key="1">
    <source>
        <dbReference type="SAM" id="MobiDB-lite"/>
    </source>
</evidence>
<dbReference type="RefSeq" id="WP_093991272.1">
    <property type="nucleotide sequence ID" value="NZ_FXZK01000001.1"/>
</dbReference>
<protein>
    <recommendedName>
        <fullName evidence="2">Smr domain-containing protein</fullName>
    </recommendedName>
</protein>
<reference evidence="4" key="1">
    <citation type="submission" date="2017-05" db="EMBL/GenBank/DDBJ databases">
        <authorList>
            <person name="Rodrigo-Torres L."/>
            <person name="Arahal R. D."/>
            <person name="Lucena T."/>
        </authorList>
    </citation>
    <scope>NUCLEOTIDE SEQUENCE [LARGE SCALE GENOMIC DNA]</scope>
    <source>
        <strain evidence="4">CECT 8899</strain>
    </source>
</reference>
<gene>
    <name evidence="3" type="ORF">LOM8899_01335</name>
</gene>
<feature type="region of interest" description="Disordered" evidence="1">
    <location>
        <begin position="1"/>
        <end position="55"/>
    </location>
</feature>
<dbReference type="Proteomes" id="UP000201613">
    <property type="component" value="Unassembled WGS sequence"/>
</dbReference>
<dbReference type="PROSITE" id="PS50828">
    <property type="entry name" value="SMR"/>
    <property type="match status" value="1"/>
</dbReference>
<dbReference type="SUPFAM" id="SSF160443">
    <property type="entry name" value="SMR domain-like"/>
    <property type="match status" value="1"/>
</dbReference>
<feature type="compositionally biased region" description="Pro residues" evidence="1">
    <location>
        <begin position="37"/>
        <end position="48"/>
    </location>
</feature>
<dbReference type="Pfam" id="PF01713">
    <property type="entry name" value="Smr"/>
    <property type="match status" value="1"/>
</dbReference>
<keyword evidence="4" id="KW-1185">Reference proteome</keyword>
<evidence type="ECO:0000313" key="3">
    <source>
        <dbReference type="EMBL" id="SMY07203.1"/>
    </source>
</evidence>
<dbReference type="InterPro" id="IPR036063">
    <property type="entry name" value="Smr_dom_sf"/>
</dbReference>
<dbReference type="InterPro" id="IPR002625">
    <property type="entry name" value="Smr_dom"/>
</dbReference>
<evidence type="ECO:0000259" key="2">
    <source>
        <dbReference type="PROSITE" id="PS50828"/>
    </source>
</evidence>
<organism evidence="3 4">
    <name type="scientific">Flavimaricola marinus</name>
    <dbReference type="NCBI Taxonomy" id="1819565"/>
    <lineage>
        <taxon>Bacteria</taxon>
        <taxon>Pseudomonadati</taxon>
        <taxon>Pseudomonadota</taxon>
        <taxon>Alphaproteobacteria</taxon>
        <taxon>Rhodobacterales</taxon>
        <taxon>Paracoccaceae</taxon>
        <taxon>Flavimaricola</taxon>
    </lineage>
</organism>
<feature type="domain" description="Smr" evidence="2">
    <location>
        <begin position="109"/>
        <end position="199"/>
    </location>
</feature>
<evidence type="ECO:0000313" key="4">
    <source>
        <dbReference type="Proteomes" id="UP000201613"/>
    </source>
</evidence>
<dbReference type="PANTHER" id="PTHR35562:SF2">
    <property type="entry name" value="DNA ENDONUCLEASE SMRA-RELATED"/>
    <property type="match status" value="1"/>
</dbReference>
<dbReference type="AlphaFoldDB" id="A0A238LCB6"/>
<dbReference type="SMART" id="SM00463">
    <property type="entry name" value="SMR"/>
    <property type="match status" value="1"/>
</dbReference>
<dbReference type="PANTHER" id="PTHR35562">
    <property type="entry name" value="DNA ENDONUCLEASE SMRA-RELATED"/>
    <property type="match status" value="1"/>
</dbReference>
<sequence length="202" mass="22673">MRRPRHLSPEERDLWNLVARQAKPLDQRRPSAKTPKMPEPSKPDPVPAPKQNFAADPLPQFRVGQKADHSRNHDLIPGLAEQMGKAPVQMDAKHFGKLKKGKLVPEARIDLHGMTLAEAHPALTGFILSSHSRGLRLVLVITGKGKLKDYEAPMPVRHGVLRHQVPQWLNLAPLRPLILQVTPAHLKHGGHGAYYVYLRRGR</sequence>